<evidence type="ECO:0000313" key="3">
    <source>
        <dbReference type="Proteomes" id="UP000287651"/>
    </source>
</evidence>
<proteinExistence type="predicted"/>
<feature type="compositionally biased region" description="Polar residues" evidence="1">
    <location>
        <begin position="1"/>
        <end position="14"/>
    </location>
</feature>
<name>A0A426XZ13_ENSVE</name>
<evidence type="ECO:0000256" key="1">
    <source>
        <dbReference type="SAM" id="MobiDB-lite"/>
    </source>
</evidence>
<protein>
    <recommendedName>
        <fullName evidence="4">CCT domain-containing protein</fullName>
    </recommendedName>
</protein>
<gene>
    <name evidence="2" type="ORF">B296_00055584</name>
</gene>
<sequence>MSSGSALTDASGWSTMAAGEGDLGVEREARIMRYKEKTKYASRKACAEMQPRIKGPLAKAPETSRPSPELPHLPDNTL</sequence>
<organism evidence="2 3">
    <name type="scientific">Ensete ventricosum</name>
    <name type="common">Abyssinian banana</name>
    <name type="synonym">Musa ensete</name>
    <dbReference type="NCBI Taxonomy" id="4639"/>
    <lineage>
        <taxon>Eukaryota</taxon>
        <taxon>Viridiplantae</taxon>
        <taxon>Streptophyta</taxon>
        <taxon>Embryophyta</taxon>
        <taxon>Tracheophyta</taxon>
        <taxon>Spermatophyta</taxon>
        <taxon>Magnoliopsida</taxon>
        <taxon>Liliopsida</taxon>
        <taxon>Zingiberales</taxon>
        <taxon>Musaceae</taxon>
        <taxon>Ensete</taxon>
    </lineage>
</organism>
<dbReference type="EMBL" id="AMZH03016283">
    <property type="protein sequence ID" value="RRT44739.1"/>
    <property type="molecule type" value="Genomic_DNA"/>
</dbReference>
<comment type="caution">
    <text evidence="2">The sequence shown here is derived from an EMBL/GenBank/DDBJ whole genome shotgun (WGS) entry which is preliminary data.</text>
</comment>
<evidence type="ECO:0008006" key="4">
    <source>
        <dbReference type="Google" id="ProtNLM"/>
    </source>
</evidence>
<dbReference type="Proteomes" id="UP000287651">
    <property type="component" value="Unassembled WGS sequence"/>
</dbReference>
<evidence type="ECO:0000313" key="2">
    <source>
        <dbReference type="EMBL" id="RRT44739.1"/>
    </source>
</evidence>
<feature type="region of interest" description="Disordered" evidence="1">
    <location>
        <begin position="40"/>
        <end position="78"/>
    </location>
</feature>
<reference evidence="2 3" key="1">
    <citation type="journal article" date="2014" name="Agronomy (Basel)">
        <title>A Draft Genome Sequence for Ensete ventricosum, the Drought-Tolerant Tree Against Hunger.</title>
        <authorList>
            <person name="Harrison J."/>
            <person name="Moore K.A."/>
            <person name="Paszkiewicz K."/>
            <person name="Jones T."/>
            <person name="Grant M."/>
            <person name="Ambacheew D."/>
            <person name="Muzemil S."/>
            <person name="Studholme D.J."/>
        </authorList>
    </citation>
    <scope>NUCLEOTIDE SEQUENCE [LARGE SCALE GENOMIC DNA]</scope>
</reference>
<accession>A0A426XZ13</accession>
<dbReference type="AlphaFoldDB" id="A0A426XZ13"/>
<feature type="region of interest" description="Disordered" evidence="1">
    <location>
        <begin position="1"/>
        <end position="27"/>
    </location>
</feature>